<dbReference type="PIRSF" id="PIRSF015582">
    <property type="entry name" value="Cit_lyase_B"/>
    <property type="match status" value="1"/>
</dbReference>
<dbReference type="GO" id="GO:0000287">
    <property type="term" value="F:magnesium ion binding"/>
    <property type="evidence" value="ECO:0007669"/>
    <property type="project" value="TreeGrafter"/>
</dbReference>
<evidence type="ECO:0000256" key="1">
    <source>
        <dbReference type="ARBA" id="ARBA00001946"/>
    </source>
</evidence>
<dbReference type="InterPro" id="IPR011206">
    <property type="entry name" value="Citrate_lyase_beta/mcl1/mcl2"/>
</dbReference>
<keyword evidence="8" id="KW-1185">Reference proteome</keyword>
<keyword evidence="7" id="KW-0456">Lyase</keyword>
<evidence type="ECO:0000259" key="6">
    <source>
        <dbReference type="Pfam" id="PF03328"/>
    </source>
</evidence>
<evidence type="ECO:0000256" key="3">
    <source>
        <dbReference type="ARBA" id="ARBA00022842"/>
    </source>
</evidence>
<dbReference type="PANTHER" id="PTHR32308:SF10">
    <property type="entry name" value="CITRATE LYASE SUBUNIT BETA"/>
    <property type="match status" value="1"/>
</dbReference>
<evidence type="ECO:0000313" key="8">
    <source>
        <dbReference type="Proteomes" id="UP000739565"/>
    </source>
</evidence>
<gene>
    <name evidence="7" type="ORF">KZZ10_14575</name>
</gene>
<keyword evidence="2 5" id="KW-0479">Metal-binding</keyword>
<dbReference type="AlphaFoldDB" id="A0A953NAK2"/>
<dbReference type="InterPro" id="IPR015813">
    <property type="entry name" value="Pyrv/PenolPyrv_kinase-like_dom"/>
</dbReference>
<feature type="binding site" evidence="5">
    <location>
        <position position="126"/>
    </location>
    <ligand>
        <name>Mg(2+)</name>
        <dbReference type="ChEBI" id="CHEBI:18420"/>
    </ligand>
</feature>
<dbReference type="Pfam" id="PF03328">
    <property type="entry name" value="HpcH_HpaI"/>
    <property type="match status" value="1"/>
</dbReference>
<feature type="binding site" evidence="4">
    <location>
        <position position="64"/>
    </location>
    <ligand>
        <name>substrate</name>
    </ligand>
</feature>
<evidence type="ECO:0000313" key="7">
    <source>
        <dbReference type="EMBL" id="MBZ1351866.1"/>
    </source>
</evidence>
<protein>
    <submittedName>
        <fullName evidence="7">CoA ester lyase</fullName>
    </submittedName>
</protein>
<feature type="binding site" evidence="4">
    <location>
        <position position="126"/>
    </location>
    <ligand>
        <name>substrate</name>
    </ligand>
</feature>
<name>A0A953NAK2_9BURK</name>
<feature type="domain" description="HpcH/HpaI aldolase/citrate lyase" evidence="6">
    <location>
        <begin position="2"/>
        <end position="220"/>
    </location>
</feature>
<organism evidence="7 8">
    <name type="scientific">Zwartia hollandica</name>
    <dbReference type="NCBI Taxonomy" id="324606"/>
    <lineage>
        <taxon>Bacteria</taxon>
        <taxon>Pseudomonadati</taxon>
        <taxon>Pseudomonadota</taxon>
        <taxon>Betaproteobacteria</taxon>
        <taxon>Burkholderiales</taxon>
        <taxon>Alcaligenaceae</taxon>
        <taxon>Zwartia</taxon>
    </lineage>
</organism>
<keyword evidence="3 5" id="KW-0460">Magnesium</keyword>
<dbReference type="InterPro" id="IPR040442">
    <property type="entry name" value="Pyrv_kinase-like_dom_sf"/>
</dbReference>
<comment type="cofactor">
    <cofactor evidence="1">
        <name>Mg(2+)</name>
        <dbReference type="ChEBI" id="CHEBI:18420"/>
    </cofactor>
</comment>
<dbReference type="Gene3D" id="3.20.20.60">
    <property type="entry name" value="Phosphoenolpyruvate-binding domains"/>
    <property type="match status" value="1"/>
</dbReference>
<proteinExistence type="predicted"/>
<dbReference type="Proteomes" id="UP000739565">
    <property type="component" value="Unassembled WGS sequence"/>
</dbReference>
<dbReference type="PANTHER" id="PTHR32308">
    <property type="entry name" value="LYASE BETA SUBUNIT, PUTATIVE (AFU_ORTHOLOGUE AFUA_4G13030)-RELATED"/>
    <property type="match status" value="1"/>
</dbReference>
<dbReference type="EMBL" id="JAHXRI010000025">
    <property type="protein sequence ID" value="MBZ1351866.1"/>
    <property type="molecule type" value="Genomic_DNA"/>
</dbReference>
<dbReference type="GO" id="GO:0016829">
    <property type="term" value="F:lyase activity"/>
    <property type="evidence" value="ECO:0007669"/>
    <property type="project" value="UniProtKB-KW"/>
</dbReference>
<reference evidence="7" key="1">
    <citation type="submission" date="2021-07" db="EMBL/GenBank/DDBJ databases">
        <title>New genus and species of the family Alcaligenaceae.</title>
        <authorList>
            <person name="Hahn M.W."/>
        </authorList>
    </citation>
    <scope>NUCLEOTIDE SEQUENCE</scope>
    <source>
        <strain evidence="7">LF4-65</strain>
    </source>
</reference>
<feature type="binding site" evidence="5">
    <location>
        <position position="153"/>
    </location>
    <ligand>
        <name>Mg(2+)</name>
        <dbReference type="ChEBI" id="CHEBI:18420"/>
    </ligand>
</feature>
<dbReference type="SUPFAM" id="SSF51621">
    <property type="entry name" value="Phosphoenolpyruvate/pyruvate domain"/>
    <property type="match status" value="1"/>
</dbReference>
<dbReference type="GO" id="GO:0006107">
    <property type="term" value="P:oxaloacetate metabolic process"/>
    <property type="evidence" value="ECO:0007669"/>
    <property type="project" value="TreeGrafter"/>
</dbReference>
<evidence type="ECO:0000256" key="2">
    <source>
        <dbReference type="ARBA" id="ARBA00022723"/>
    </source>
</evidence>
<accession>A0A953NAK2</accession>
<evidence type="ECO:0000256" key="4">
    <source>
        <dbReference type="PIRSR" id="PIRSR015582-1"/>
    </source>
</evidence>
<sequence>MRSKLFVPASRPELFTKALSSAADAISFDLEDAVEEGQKGFARQALVDFFKTSQAQTTKAIVVRINAMDTAHCSADLEAVVCSAVHIINLPMVESATAVRDLSARIGKLETDRRLTRPIGILVNIESPKGLRQAAELALADPRVVGLQIGFGDLFGPYGIVSGEPSATQVVRVLVKMAAAEAGIEAYDGAYVDIANPDGFTLDAQAAYRLGFAGKSCIHPSQVGLANAVFRPSEQQIQQALRVVQAAKENLARGVGAFVVDGQLVDGPLITRAERTVALARLAGLI</sequence>
<dbReference type="InterPro" id="IPR005000">
    <property type="entry name" value="Aldolase/citrate-lyase_domain"/>
</dbReference>
<comment type="caution">
    <text evidence="7">The sequence shown here is derived from an EMBL/GenBank/DDBJ whole genome shotgun (WGS) entry which is preliminary data.</text>
</comment>
<evidence type="ECO:0000256" key="5">
    <source>
        <dbReference type="PIRSR" id="PIRSR015582-2"/>
    </source>
</evidence>